<comment type="subcellular location">
    <subcellularLocation>
        <location evidence="4">Nucleus</location>
        <location evidence="4">Nucleolus</location>
    </subcellularLocation>
</comment>
<organism evidence="5 6">
    <name type="scientific">Pichia inconspicua</name>
    <dbReference type="NCBI Taxonomy" id="52247"/>
    <lineage>
        <taxon>Eukaryota</taxon>
        <taxon>Fungi</taxon>
        <taxon>Dikarya</taxon>
        <taxon>Ascomycota</taxon>
        <taxon>Saccharomycotina</taxon>
        <taxon>Pichiomycetes</taxon>
        <taxon>Pichiales</taxon>
        <taxon>Pichiaceae</taxon>
        <taxon>Pichia</taxon>
    </lineage>
</organism>
<dbReference type="OrthoDB" id="5954793at2759"/>
<keyword evidence="1 4" id="KW-0489">Methyltransferase</keyword>
<dbReference type="InterPro" id="IPR029063">
    <property type="entry name" value="SAM-dependent_MTases_sf"/>
</dbReference>
<dbReference type="STRING" id="52247.A0A4V4NFS3"/>
<dbReference type="Pfam" id="PF11968">
    <property type="entry name" value="Bmt2"/>
    <property type="match status" value="1"/>
</dbReference>
<evidence type="ECO:0000256" key="4">
    <source>
        <dbReference type="HAMAP-Rule" id="MF_03044"/>
    </source>
</evidence>
<keyword evidence="6" id="KW-1185">Reference proteome</keyword>
<feature type="binding site" evidence="4">
    <location>
        <position position="186"/>
    </location>
    <ligand>
        <name>S-adenosyl-L-methionine</name>
        <dbReference type="ChEBI" id="CHEBI:59789"/>
    </ligand>
</feature>
<dbReference type="EMBL" id="SELW01000349">
    <property type="protein sequence ID" value="TID29003.1"/>
    <property type="molecule type" value="Genomic_DNA"/>
</dbReference>
<dbReference type="GO" id="GO:0016433">
    <property type="term" value="F:rRNA (adenine) methyltransferase activity"/>
    <property type="evidence" value="ECO:0007669"/>
    <property type="project" value="UniProtKB-UniRule"/>
</dbReference>
<feature type="binding site" evidence="4">
    <location>
        <position position="207"/>
    </location>
    <ligand>
        <name>S-adenosyl-L-methionine</name>
        <dbReference type="ChEBI" id="CHEBI:59789"/>
    </ligand>
</feature>
<gene>
    <name evidence="4" type="primary">BMT2</name>
    <name evidence="5" type="ORF">CANINC_002151</name>
</gene>
<evidence type="ECO:0000256" key="3">
    <source>
        <dbReference type="ARBA" id="ARBA00022691"/>
    </source>
</evidence>
<dbReference type="SUPFAM" id="SSF53335">
    <property type="entry name" value="S-adenosyl-L-methionine-dependent methyltransferases"/>
    <property type="match status" value="1"/>
</dbReference>
<accession>A0A4V4NFS3</accession>
<dbReference type="EC" id="2.1.1.-" evidence="4"/>
<evidence type="ECO:0000313" key="6">
    <source>
        <dbReference type="Proteomes" id="UP000307173"/>
    </source>
</evidence>
<dbReference type="AlphaFoldDB" id="A0A4V4NFS3"/>
<dbReference type="Proteomes" id="UP000307173">
    <property type="component" value="Unassembled WGS sequence"/>
</dbReference>
<keyword evidence="2 4" id="KW-0808">Transferase</keyword>
<sequence>MTKKASKRSSLISKRSVLGDNFIKKVPKTLKPLRARQLIRRFHVLSKYKSTILEQLKTRLDWDEDNQGALEDNYKSYIKHDPFLNELYCQEWDSRWKNLVINKTPESVIDPNNNDKISNDLSLKDIVKVLAKLDAEITKRGGIEAYQTASTLGQDRKRGGDSSKLLVKWIRETNWNHLNATALEIGCLSSENEITTSKLFKHITRIDLHSQEPGTIIKQDFLKMPEPKSTAERFNLVSCSLVLNFVPTPEKRGEMLRRICRFLKEPTLDGKSLLFVVLPLPCVENSRYCDLPLITLVFSKLGFKQLKFRKTSKLAYWLLEWHGSKSIDTKFILKKKEIRAGKDRNNFSIVIK</sequence>
<dbReference type="InterPro" id="IPR021867">
    <property type="entry name" value="Bmt2/SAMTOR"/>
</dbReference>
<reference evidence="5 6" key="1">
    <citation type="journal article" date="2019" name="Front. Genet.">
        <title>Whole-Genome Sequencing of the Opportunistic Yeast Pathogen Candida inconspicua Uncovers Its Hybrid Origin.</title>
        <authorList>
            <person name="Mixao V."/>
            <person name="Hansen A.P."/>
            <person name="Saus E."/>
            <person name="Boekhout T."/>
            <person name="Lass-Florl C."/>
            <person name="Gabaldon T."/>
        </authorList>
    </citation>
    <scope>NUCLEOTIDE SEQUENCE [LARGE SCALE GENOMIC DNA]</scope>
    <source>
        <strain evidence="5 6">CBS 180</strain>
    </source>
</reference>
<dbReference type="Gene3D" id="3.40.50.150">
    <property type="entry name" value="Vaccinia Virus protein VP39"/>
    <property type="match status" value="1"/>
</dbReference>
<keyword evidence="4" id="KW-0539">Nucleus</keyword>
<dbReference type="GO" id="GO:0005730">
    <property type="term" value="C:nucleolus"/>
    <property type="evidence" value="ECO:0007669"/>
    <property type="project" value="UniProtKB-SubCell"/>
</dbReference>
<keyword evidence="3 4" id="KW-0949">S-adenosyl-L-methionine</keyword>
<dbReference type="PANTHER" id="PTHR21008:SF1">
    <property type="entry name" value="25S RRNA (ADENINE(2142)-N(1))-METHYLTRANSFERASE"/>
    <property type="match status" value="1"/>
</dbReference>
<comment type="caution">
    <text evidence="5">The sequence shown here is derived from an EMBL/GenBank/DDBJ whole genome shotgun (WGS) entry which is preliminary data.</text>
</comment>
<comment type="function">
    <text evidence="4">S-adenosyl-L-methionine-dependent methyltransferase that specifically methylates the N(1) position of an adenine present in helix 65 in 25S rRNA.</text>
</comment>
<comment type="similarity">
    <text evidence="4">Belongs to the BMT2 family.</text>
</comment>
<dbReference type="HAMAP" id="MF_03044">
    <property type="entry name" value="BMT2"/>
    <property type="match status" value="1"/>
</dbReference>
<evidence type="ECO:0000256" key="1">
    <source>
        <dbReference type="ARBA" id="ARBA00022603"/>
    </source>
</evidence>
<evidence type="ECO:0000313" key="5">
    <source>
        <dbReference type="EMBL" id="TID29003.1"/>
    </source>
</evidence>
<name>A0A4V4NFS3_9ASCO</name>
<dbReference type="PANTHER" id="PTHR21008">
    <property type="entry name" value="S-ADENOSYLMETHIONINE SENSOR UPSTREAM OF MTORC1-RELATED"/>
    <property type="match status" value="1"/>
</dbReference>
<evidence type="ECO:0000256" key="2">
    <source>
        <dbReference type="ARBA" id="ARBA00022679"/>
    </source>
</evidence>
<proteinExistence type="inferred from homology"/>
<protein>
    <recommendedName>
        <fullName evidence="4">25S rRNA adenine-N(1) methyltransferase</fullName>
        <ecNumber evidence="4">2.1.1.-</ecNumber>
    </recommendedName>
</protein>